<organism evidence="1 2">
    <name type="scientific">Dactylosporangium siamense</name>
    <dbReference type="NCBI Taxonomy" id="685454"/>
    <lineage>
        <taxon>Bacteria</taxon>
        <taxon>Bacillati</taxon>
        <taxon>Actinomycetota</taxon>
        <taxon>Actinomycetes</taxon>
        <taxon>Micromonosporales</taxon>
        <taxon>Micromonosporaceae</taxon>
        <taxon>Dactylosporangium</taxon>
    </lineage>
</organism>
<evidence type="ECO:0000313" key="1">
    <source>
        <dbReference type="EMBL" id="GIG49730.1"/>
    </source>
</evidence>
<dbReference type="EMBL" id="BONQ01000125">
    <property type="protein sequence ID" value="GIG49730.1"/>
    <property type="molecule type" value="Genomic_DNA"/>
</dbReference>
<accession>A0A919PWM3</accession>
<dbReference type="AlphaFoldDB" id="A0A919PWM3"/>
<name>A0A919PWM3_9ACTN</name>
<proteinExistence type="predicted"/>
<dbReference type="RefSeq" id="WP_203851399.1">
    <property type="nucleotide sequence ID" value="NZ_BAAAVW010000008.1"/>
</dbReference>
<protein>
    <submittedName>
        <fullName evidence="1">Uncharacterized protein</fullName>
    </submittedName>
</protein>
<keyword evidence="2" id="KW-1185">Reference proteome</keyword>
<reference evidence="1" key="1">
    <citation type="submission" date="2021-01" db="EMBL/GenBank/DDBJ databases">
        <title>Whole genome shotgun sequence of Dactylosporangium siamense NBRC 106093.</title>
        <authorList>
            <person name="Komaki H."/>
            <person name="Tamura T."/>
        </authorList>
    </citation>
    <scope>NUCLEOTIDE SEQUENCE</scope>
    <source>
        <strain evidence="1">NBRC 106093</strain>
    </source>
</reference>
<gene>
    <name evidence="1" type="ORF">Dsi01nite_077710</name>
</gene>
<comment type="caution">
    <text evidence="1">The sequence shown here is derived from an EMBL/GenBank/DDBJ whole genome shotgun (WGS) entry which is preliminary data.</text>
</comment>
<sequence length="216" mass="23506">MDLIASADVSADNILDYSVTPACQVYVIAEHIVRVPRCQVLAVANLSNHQPPPYPFPRVPSAPANLRAGAHASVGFRDGGTGVWDHTVYARGESDDCRAVSFRVFVEQGWAAVTGLVFQTGMVLPRYDRIVLEAHRIVFDAITGLIVFSVTTSRAGEAGDDDTDPDDYALTTARELTPDGTHLRVRALDRPLPPGRSFRVDPDTGAVIEVRNRAQR</sequence>
<dbReference type="Proteomes" id="UP000660611">
    <property type="component" value="Unassembled WGS sequence"/>
</dbReference>
<evidence type="ECO:0000313" key="2">
    <source>
        <dbReference type="Proteomes" id="UP000660611"/>
    </source>
</evidence>